<dbReference type="Gene3D" id="3.20.20.370">
    <property type="entry name" value="Glycoside hydrolase/deacetylase"/>
    <property type="match status" value="1"/>
</dbReference>
<dbReference type="RefSeq" id="WP_007062500.1">
    <property type="nucleotide sequence ID" value="NZ_ACVI01000070.1"/>
</dbReference>
<evidence type="ECO:0000256" key="1">
    <source>
        <dbReference type="SAM" id="MobiDB-lite"/>
    </source>
</evidence>
<gene>
    <name evidence="3" type="ORF">CcarbDRAFT_3615</name>
</gene>
<evidence type="ECO:0000259" key="2">
    <source>
        <dbReference type="PROSITE" id="PS51677"/>
    </source>
</evidence>
<evidence type="ECO:0000313" key="3">
    <source>
        <dbReference type="EMBL" id="EET85936.1"/>
    </source>
</evidence>
<accession>C6PXU8</accession>
<dbReference type="InterPro" id="IPR050248">
    <property type="entry name" value="Polysacc_deacetylase_ArnD"/>
</dbReference>
<dbReference type="CDD" id="cd10944">
    <property type="entry name" value="CE4_SmPgdA_like"/>
    <property type="match status" value="1"/>
</dbReference>
<dbReference type="InterPro" id="IPR002509">
    <property type="entry name" value="NODB_dom"/>
</dbReference>
<dbReference type="STRING" id="536227.Ccar_13720"/>
<dbReference type="EMBL" id="ACVI01000070">
    <property type="protein sequence ID" value="EET85936.1"/>
    <property type="molecule type" value="Genomic_DNA"/>
</dbReference>
<keyword evidence="4" id="KW-1185">Reference proteome</keyword>
<dbReference type="GO" id="GO:0016810">
    <property type="term" value="F:hydrolase activity, acting on carbon-nitrogen (but not peptide) bonds"/>
    <property type="evidence" value="ECO:0007669"/>
    <property type="project" value="InterPro"/>
</dbReference>
<dbReference type="KEGG" id="cck:Ccar_13720"/>
<dbReference type="GO" id="GO:0005975">
    <property type="term" value="P:carbohydrate metabolic process"/>
    <property type="evidence" value="ECO:0007669"/>
    <property type="project" value="InterPro"/>
</dbReference>
<organism evidence="3 4">
    <name type="scientific">Clostridium carboxidivorans P7</name>
    <dbReference type="NCBI Taxonomy" id="536227"/>
    <lineage>
        <taxon>Bacteria</taxon>
        <taxon>Bacillati</taxon>
        <taxon>Bacillota</taxon>
        <taxon>Clostridia</taxon>
        <taxon>Eubacteriales</taxon>
        <taxon>Clostridiaceae</taxon>
        <taxon>Clostridium</taxon>
    </lineage>
</organism>
<proteinExistence type="predicted"/>
<dbReference type="PATRIC" id="fig|536227.13.peg.2873"/>
<dbReference type="InterPro" id="IPR011330">
    <property type="entry name" value="Glyco_hydro/deAcase_b/a-brl"/>
</dbReference>
<feature type="domain" description="NodB homology" evidence="2">
    <location>
        <begin position="121"/>
        <end position="323"/>
    </location>
</feature>
<feature type="compositionally biased region" description="Basic and acidic residues" evidence="1">
    <location>
        <begin position="52"/>
        <end position="98"/>
    </location>
</feature>
<feature type="region of interest" description="Disordered" evidence="1">
    <location>
        <begin position="49"/>
        <end position="98"/>
    </location>
</feature>
<name>C6PXU8_9CLOT</name>
<dbReference type="eggNOG" id="COG0726">
    <property type="taxonomic scope" value="Bacteria"/>
</dbReference>
<dbReference type="PANTHER" id="PTHR10587">
    <property type="entry name" value="GLYCOSYL TRANSFERASE-RELATED"/>
    <property type="match status" value="1"/>
</dbReference>
<dbReference type="AlphaFoldDB" id="C6PXU8"/>
<dbReference type="PROSITE" id="PS51677">
    <property type="entry name" value="NODB"/>
    <property type="match status" value="1"/>
</dbReference>
<dbReference type="Pfam" id="PF01522">
    <property type="entry name" value="Polysacc_deac_1"/>
    <property type="match status" value="1"/>
</dbReference>
<evidence type="ECO:0000313" key="4">
    <source>
        <dbReference type="Proteomes" id="UP000004198"/>
    </source>
</evidence>
<dbReference type="OrthoDB" id="258610at2"/>
<protein>
    <submittedName>
        <fullName evidence="3">Polysaccharide deacetylase</fullName>
    </submittedName>
</protein>
<comment type="caution">
    <text evidence="3">The sequence shown here is derived from an EMBL/GenBank/DDBJ whole genome shotgun (WGS) entry which is preliminary data.</text>
</comment>
<dbReference type="Proteomes" id="UP000004198">
    <property type="component" value="Unassembled WGS sequence"/>
</dbReference>
<dbReference type="PANTHER" id="PTHR10587:SF125">
    <property type="entry name" value="POLYSACCHARIDE DEACETYLASE YHEN-RELATED"/>
    <property type="match status" value="1"/>
</dbReference>
<sequence length="326" mass="37484">MTTNNNRIKFIRNSAIILLLLIGIFTLSYKSYNYFYGSKVKATKAISTNKTPEAKDDKNQSAKKDDKDSNAKDQDKNKDKNNDTSKDDKKHNVSNDGKKYTYDAQKVKDILDGKGEKDGKKIAFLTFDDGPSTTVTPRVLETLKNYDVKATFCLMGQNVEESERSKELVSEIFKSGHAIGNHTYTHNMKKLYPGNRLDVNHYMDEVEQDNNAIRNILGKDFNTRVIRMPGGYMSRQYYHDPNLEEFNARLKEKDMYSIDWNAYDFDAEGRRKNADQLLEHVKESVGSQEKVVILMHDTYGKEETAKALPQIIEYLKGQGYEFRTIS</sequence>
<reference evidence="3 4" key="1">
    <citation type="submission" date="2009-06" db="EMBL/GenBank/DDBJ databases">
        <title>The draft genome of Clostridium carboxidivorans P7.</title>
        <authorList>
            <consortium name="US DOE Joint Genome Institute (JGI-PGF)"/>
            <person name="Lucas S."/>
            <person name="Copeland A."/>
            <person name="Lapidus A."/>
            <person name="Glavina del Rio T."/>
            <person name="Tice H."/>
            <person name="Bruce D."/>
            <person name="Goodwin L."/>
            <person name="Pitluck S."/>
            <person name="Larimer F."/>
            <person name="Land M.L."/>
            <person name="Hauser L."/>
            <person name="Hemme C.L."/>
        </authorList>
    </citation>
    <scope>NUCLEOTIDE SEQUENCE [LARGE SCALE GENOMIC DNA]</scope>
    <source>
        <strain evidence="3 4">P7</strain>
    </source>
</reference>
<dbReference type="SUPFAM" id="SSF88713">
    <property type="entry name" value="Glycoside hydrolase/deacetylase"/>
    <property type="match status" value="1"/>
</dbReference>